<dbReference type="EMBL" id="UFQT01000504">
    <property type="protein sequence ID" value="SSX24839.1"/>
    <property type="molecule type" value="Genomic_DNA"/>
</dbReference>
<dbReference type="PROSITE" id="PS00028">
    <property type="entry name" value="ZINC_FINGER_C2H2_1"/>
    <property type="match status" value="4"/>
</dbReference>
<keyword evidence="3" id="KW-0217">Developmental protein</keyword>
<name>A0A336M7J0_CULSO</name>
<dbReference type="GO" id="GO:0000981">
    <property type="term" value="F:DNA-binding transcription factor activity, RNA polymerase II-specific"/>
    <property type="evidence" value="ECO:0007669"/>
    <property type="project" value="TreeGrafter"/>
</dbReference>
<dbReference type="GO" id="GO:0000122">
    <property type="term" value="P:negative regulation of transcription by RNA polymerase II"/>
    <property type="evidence" value="ECO:0007669"/>
    <property type="project" value="UniProtKB-ARBA"/>
</dbReference>
<dbReference type="PANTHER" id="PTHR45718">
    <property type="entry name" value="TRANSCRIPTIONAL ACTIVATOR CUBITUS INTERRUPTUS"/>
    <property type="match status" value="1"/>
</dbReference>
<evidence type="ECO:0000256" key="13">
    <source>
        <dbReference type="SAM" id="MobiDB-lite"/>
    </source>
</evidence>
<keyword evidence="3" id="KW-0709">Segmentation polarity protein</keyword>
<evidence type="ECO:0000256" key="4">
    <source>
        <dbReference type="ARBA" id="ARBA00022723"/>
    </source>
</evidence>
<dbReference type="Pfam" id="PF23561">
    <property type="entry name" value="zf-C2H2_15"/>
    <property type="match status" value="1"/>
</dbReference>
<dbReference type="GO" id="GO:0140297">
    <property type="term" value="F:DNA-binding transcription factor binding"/>
    <property type="evidence" value="ECO:0007669"/>
    <property type="project" value="UniProtKB-ARBA"/>
</dbReference>
<feature type="domain" description="C2H2-type" evidence="14">
    <location>
        <begin position="322"/>
        <end position="349"/>
    </location>
</feature>
<evidence type="ECO:0000256" key="11">
    <source>
        <dbReference type="ARBA" id="ARBA00023242"/>
    </source>
</evidence>
<dbReference type="Gene3D" id="3.30.160.60">
    <property type="entry name" value="Classic Zinc Finger"/>
    <property type="match status" value="5"/>
</dbReference>
<evidence type="ECO:0000256" key="10">
    <source>
        <dbReference type="ARBA" id="ARBA00023163"/>
    </source>
</evidence>
<dbReference type="PROSITE" id="PS50157">
    <property type="entry name" value="ZINC_FINGER_C2H2_2"/>
    <property type="match status" value="4"/>
</dbReference>
<keyword evidence="8" id="KW-0805">Transcription regulation</keyword>
<feature type="domain" description="C2H2-type" evidence="14">
    <location>
        <begin position="410"/>
        <end position="439"/>
    </location>
</feature>
<dbReference type="SMART" id="SM00355">
    <property type="entry name" value="ZnF_C2H2"/>
    <property type="match status" value="5"/>
</dbReference>
<sequence length="563" mass="64712">MLQNMFQDNMMCELDAQLLTPNSITSPSYSMYENNYNYSCSQSSASPSSSSSLGDFSPLKQHSPDSESFYYDFIIDTPDSLFDYSQNGVSNTDENNYFRFEPEAVAKFTEQQNSSYNENYAYHGYNSCEYYNNEADSPLELDPWVSTFKFIDSIPLQQAEMKNSKSCQNSPLPKFKTLQELTTKRIKTSSIHFDDTVPDYSTIIDNFDVSYLGIENENLTSTHTVPQNSSCSVKEIKQELKAVLNPSVQIAVRNKCTKKSQIKIIPETKGDETSTINSGKSYQCKWIGCNQNFTSLGSYVTHIEKKHIEGNRKGDEYTCYWDNCERKQSPFNARYKLLIHMRVHTGEKPNKCPHIGCDKAFSRLENLKIHTRSHTGERPYACQYVGCMKAFSNSSDRAKHQRTHYDTKPYACQLPGCSKRYTDPSSLRKHVKNHAIKTSFGCRRKSHREFIPKQSKKQARKHFSESDASSVPSNSYPTDDKYELNNANFDLNDDVFVQKPAESQEMQITNIIEMIDSSNDNFQQIDDTNGFYEDPNNSSEFISYDYLKKFLDSSDLNNCEQYF</sequence>
<dbReference type="FunFam" id="3.30.160.60:FF:000019">
    <property type="entry name" value="GLI family zinc finger 3"/>
    <property type="match status" value="1"/>
</dbReference>
<evidence type="ECO:0000256" key="2">
    <source>
        <dbReference type="ARBA" id="ARBA00010831"/>
    </source>
</evidence>
<keyword evidence="5" id="KW-0677">Repeat</keyword>
<dbReference type="GO" id="GO:0008270">
    <property type="term" value="F:zinc ion binding"/>
    <property type="evidence" value="ECO:0007669"/>
    <property type="project" value="UniProtKB-KW"/>
</dbReference>
<dbReference type="GO" id="GO:0007367">
    <property type="term" value="P:segment polarity determination"/>
    <property type="evidence" value="ECO:0007669"/>
    <property type="project" value="UniProtKB-KW"/>
</dbReference>
<keyword evidence="7" id="KW-0862">Zinc</keyword>
<evidence type="ECO:0000256" key="3">
    <source>
        <dbReference type="ARBA" id="ARBA00022716"/>
    </source>
</evidence>
<dbReference type="VEuPathDB" id="VectorBase:CSON011568"/>
<evidence type="ECO:0000256" key="8">
    <source>
        <dbReference type="ARBA" id="ARBA00023015"/>
    </source>
</evidence>
<dbReference type="FunFam" id="3.30.160.60:FF:000031">
    <property type="entry name" value="GLI family zinc finger 3"/>
    <property type="match status" value="1"/>
</dbReference>
<dbReference type="GO" id="GO:0005634">
    <property type="term" value="C:nucleus"/>
    <property type="evidence" value="ECO:0007669"/>
    <property type="project" value="UniProtKB-SubCell"/>
</dbReference>
<evidence type="ECO:0000256" key="7">
    <source>
        <dbReference type="ARBA" id="ARBA00022833"/>
    </source>
</evidence>
<comment type="similarity">
    <text evidence="2">Belongs to the GLI C2H2-type zinc-finger protein family.</text>
</comment>
<keyword evidence="6 12" id="KW-0863">Zinc-finger</keyword>
<feature type="region of interest" description="Disordered" evidence="13">
    <location>
        <begin position="443"/>
        <end position="478"/>
    </location>
</feature>
<protein>
    <submittedName>
        <fullName evidence="15">CSON011568 protein</fullName>
    </submittedName>
</protein>
<keyword evidence="11" id="KW-0539">Nucleus</keyword>
<dbReference type="FunFam" id="3.30.160.60:FF:000036">
    <property type="entry name" value="GLI family zinc finger 3"/>
    <property type="match status" value="1"/>
</dbReference>
<dbReference type="FunFam" id="3.30.160.60:FF:000048">
    <property type="entry name" value="GLI family zinc finger 3"/>
    <property type="match status" value="1"/>
</dbReference>
<dbReference type="SUPFAM" id="SSF57667">
    <property type="entry name" value="beta-beta-alpha zinc fingers"/>
    <property type="match status" value="3"/>
</dbReference>
<dbReference type="InterPro" id="IPR013087">
    <property type="entry name" value="Znf_C2H2_type"/>
</dbReference>
<dbReference type="Pfam" id="PF00096">
    <property type="entry name" value="zf-C2H2"/>
    <property type="match status" value="2"/>
</dbReference>
<proteinExistence type="inferred from homology"/>
<feature type="compositionally biased region" description="Polar residues" evidence="13">
    <location>
        <begin position="466"/>
        <end position="477"/>
    </location>
</feature>
<reference evidence="15" key="1">
    <citation type="submission" date="2018-07" db="EMBL/GenBank/DDBJ databases">
        <authorList>
            <person name="Quirk P.G."/>
            <person name="Krulwich T.A."/>
        </authorList>
    </citation>
    <scope>NUCLEOTIDE SEQUENCE</scope>
</reference>
<evidence type="ECO:0000313" key="15">
    <source>
        <dbReference type="EMBL" id="SSX24839.1"/>
    </source>
</evidence>
<organism evidence="15">
    <name type="scientific">Culicoides sonorensis</name>
    <name type="common">Biting midge</name>
    <dbReference type="NCBI Taxonomy" id="179676"/>
    <lineage>
        <taxon>Eukaryota</taxon>
        <taxon>Metazoa</taxon>
        <taxon>Ecdysozoa</taxon>
        <taxon>Arthropoda</taxon>
        <taxon>Hexapoda</taxon>
        <taxon>Insecta</taxon>
        <taxon>Pterygota</taxon>
        <taxon>Neoptera</taxon>
        <taxon>Endopterygota</taxon>
        <taxon>Diptera</taxon>
        <taxon>Nematocera</taxon>
        <taxon>Chironomoidea</taxon>
        <taxon>Ceratopogonidae</taxon>
        <taxon>Ceratopogoninae</taxon>
        <taxon>Culicoides</taxon>
        <taxon>Monoculicoides</taxon>
    </lineage>
</organism>
<evidence type="ECO:0000256" key="6">
    <source>
        <dbReference type="ARBA" id="ARBA00022771"/>
    </source>
</evidence>
<dbReference type="AlphaFoldDB" id="A0A336M7J0"/>
<evidence type="ECO:0000256" key="9">
    <source>
        <dbReference type="ARBA" id="ARBA00023125"/>
    </source>
</evidence>
<dbReference type="InterPro" id="IPR036236">
    <property type="entry name" value="Znf_C2H2_sf"/>
</dbReference>
<feature type="domain" description="C2H2-type" evidence="14">
    <location>
        <begin position="350"/>
        <end position="379"/>
    </location>
</feature>
<comment type="subcellular location">
    <subcellularLocation>
        <location evidence="1">Nucleus</location>
    </subcellularLocation>
</comment>
<dbReference type="InterPro" id="IPR056436">
    <property type="entry name" value="Znf-C2H2_ZIC1-5/GLI1-3-like"/>
</dbReference>
<evidence type="ECO:0000256" key="1">
    <source>
        <dbReference type="ARBA" id="ARBA00004123"/>
    </source>
</evidence>
<dbReference type="PANTHER" id="PTHR45718:SF4">
    <property type="entry name" value="TRANSCRIPTIONAL ACTIVATOR CUBITUS INTERRUPTUS"/>
    <property type="match status" value="1"/>
</dbReference>
<gene>
    <name evidence="15" type="primary">CSON011568</name>
</gene>
<feature type="domain" description="C2H2-type" evidence="14">
    <location>
        <begin position="380"/>
        <end position="409"/>
    </location>
</feature>
<keyword evidence="10" id="KW-0804">Transcription</keyword>
<evidence type="ECO:0000256" key="12">
    <source>
        <dbReference type="PROSITE-ProRule" id="PRU00042"/>
    </source>
</evidence>
<dbReference type="InterPro" id="IPR043359">
    <property type="entry name" value="GLI-like"/>
</dbReference>
<accession>A0A336M7J0</accession>
<dbReference type="GO" id="GO:0000978">
    <property type="term" value="F:RNA polymerase II cis-regulatory region sequence-specific DNA binding"/>
    <property type="evidence" value="ECO:0007669"/>
    <property type="project" value="TreeGrafter"/>
</dbReference>
<keyword evidence="9" id="KW-0238">DNA-binding</keyword>
<keyword evidence="4" id="KW-0479">Metal-binding</keyword>
<evidence type="ECO:0000256" key="5">
    <source>
        <dbReference type="ARBA" id="ARBA00022737"/>
    </source>
</evidence>
<evidence type="ECO:0000259" key="14">
    <source>
        <dbReference type="PROSITE" id="PS50157"/>
    </source>
</evidence>